<comment type="subcellular location">
    <subcellularLocation>
        <location evidence="1">Cell membrane</location>
        <topology evidence="1">Multi-pass membrane protein</topology>
    </subcellularLocation>
</comment>
<keyword evidence="7 9" id="KW-0472">Membrane</keyword>
<evidence type="ECO:0000256" key="9">
    <source>
        <dbReference type="SAM" id="Phobius"/>
    </source>
</evidence>
<keyword evidence="12" id="KW-1185">Reference proteome</keyword>
<keyword evidence="6 9" id="KW-1133">Transmembrane helix</keyword>
<evidence type="ECO:0000256" key="3">
    <source>
        <dbReference type="ARBA" id="ARBA00022449"/>
    </source>
</evidence>
<feature type="transmembrane region" description="Helical" evidence="9">
    <location>
        <begin position="212"/>
        <end position="235"/>
    </location>
</feature>
<keyword evidence="2" id="KW-0813">Transport</keyword>
<feature type="transmembrane region" description="Helical" evidence="9">
    <location>
        <begin position="12"/>
        <end position="34"/>
    </location>
</feature>
<dbReference type="InterPro" id="IPR052180">
    <property type="entry name" value="NhaC_Na-H+_Antiporter"/>
</dbReference>
<keyword evidence="5 9" id="KW-0812">Transmembrane</keyword>
<feature type="transmembrane region" description="Helical" evidence="9">
    <location>
        <begin position="120"/>
        <end position="146"/>
    </location>
</feature>
<feature type="transmembrane region" description="Helical" evidence="9">
    <location>
        <begin position="403"/>
        <end position="426"/>
    </location>
</feature>
<feature type="domain" description="Na+/H+ antiporter NhaC-like C-terminal" evidence="10">
    <location>
        <begin position="250"/>
        <end position="445"/>
    </location>
</feature>
<evidence type="ECO:0000256" key="4">
    <source>
        <dbReference type="ARBA" id="ARBA00022475"/>
    </source>
</evidence>
<comment type="similarity">
    <text evidence="8">Belongs to the NhaC Na(+)/H(+) (TC 2.A.35) antiporter family.</text>
</comment>
<evidence type="ECO:0000256" key="8">
    <source>
        <dbReference type="ARBA" id="ARBA00038435"/>
    </source>
</evidence>
<dbReference type="PANTHER" id="PTHR33451:SF5">
    <property type="entry name" value="NA+_H+ ANTIPORTER"/>
    <property type="match status" value="1"/>
</dbReference>
<evidence type="ECO:0000256" key="5">
    <source>
        <dbReference type="ARBA" id="ARBA00022692"/>
    </source>
</evidence>
<dbReference type="EMBL" id="CP136422">
    <property type="protein sequence ID" value="WPX71998.1"/>
    <property type="molecule type" value="Genomic_DNA"/>
</dbReference>
<evidence type="ECO:0000259" key="10">
    <source>
        <dbReference type="Pfam" id="PF03553"/>
    </source>
</evidence>
<feature type="transmembrane region" description="Helical" evidence="9">
    <location>
        <begin position="40"/>
        <end position="61"/>
    </location>
</feature>
<feature type="transmembrane region" description="Helical" evidence="9">
    <location>
        <begin position="360"/>
        <end position="383"/>
    </location>
</feature>
<feature type="transmembrane region" description="Helical" evidence="9">
    <location>
        <begin position="307"/>
        <end position="329"/>
    </location>
</feature>
<keyword evidence="4" id="KW-1003">Cell membrane</keyword>
<evidence type="ECO:0000313" key="12">
    <source>
        <dbReference type="Proteomes" id="UP001325248"/>
    </source>
</evidence>
<accession>A0ABZ0U445</accession>
<sequence>MDSIGTEKPKLVFWGSQAFAMMPFALYILIGGIFSVGLHYYSMKGLIFAAVISLLAGFFLCRNKGKYWDSIVHGLAQYGNSRLIFIFLIIGIFSKLMMTGNIGGGFIWLSLQLGITKSGFVVFAFLASAVISMGAGAPIAALFAVLPIFYPPGILMGASPAMLTGALISGIFFGDALSPSSQVINTTVMTQHEQGTGRPAGMLSVLRQRTPYILAAGAVTVVLYLIFGAGGGVMGDMTQLSQFSDARGLWMLVPVAVLLCICFKTGNLFEGLSFAIVTGLAVGLIAGLFTFSDIVSIDYETAGLNGIIFEGIYGILDVAVSTILLYGLIAVAVDGGMLEKCCSLILSGKFTKTKRGAETVLTLGIVIINILLAGCVLPSILMFGDMADRIGQESGISPERRSILLTANATNFSSIIPINSAFVMGSVTIINEMVQKHSYLPAVTPFQIFCSSFYCLILTGICIFWVATGVGREASDKTVKATIQ</sequence>
<feature type="transmembrane region" description="Helical" evidence="9">
    <location>
        <begin position="247"/>
        <end position="266"/>
    </location>
</feature>
<proteinExistence type="inferred from homology"/>
<feature type="transmembrane region" description="Helical" evidence="9">
    <location>
        <begin position="82"/>
        <end position="108"/>
    </location>
</feature>
<dbReference type="Proteomes" id="UP001325248">
    <property type="component" value="Chromosome"/>
</dbReference>
<dbReference type="PANTHER" id="PTHR33451">
    <property type="entry name" value="MALATE-2H(+)/NA(+)-LACTATE ANTIPORTER"/>
    <property type="match status" value="1"/>
</dbReference>
<evidence type="ECO:0000313" key="11">
    <source>
        <dbReference type="EMBL" id="WPX71998.1"/>
    </source>
</evidence>
<name>A0ABZ0U445_9FIRM</name>
<feature type="transmembrane region" description="Helical" evidence="9">
    <location>
        <begin position="446"/>
        <end position="467"/>
    </location>
</feature>
<feature type="transmembrane region" description="Helical" evidence="9">
    <location>
        <begin position="272"/>
        <end position="295"/>
    </location>
</feature>
<feature type="transmembrane region" description="Helical" evidence="9">
    <location>
        <begin position="153"/>
        <end position="173"/>
    </location>
</feature>
<keyword evidence="3" id="KW-0050">Antiport</keyword>
<protein>
    <recommendedName>
        <fullName evidence="10">Na+/H+ antiporter NhaC-like C-terminal domain-containing protein</fullName>
    </recommendedName>
</protein>
<evidence type="ECO:0000256" key="6">
    <source>
        <dbReference type="ARBA" id="ARBA00022989"/>
    </source>
</evidence>
<evidence type="ECO:0000256" key="7">
    <source>
        <dbReference type="ARBA" id="ARBA00023136"/>
    </source>
</evidence>
<organism evidence="11 12">
    <name type="scientific">Blautia producta</name>
    <dbReference type="NCBI Taxonomy" id="33035"/>
    <lineage>
        <taxon>Bacteria</taxon>
        <taxon>Bacillati</taxon>
        <taxon>Bacillota</taxon>
        <taxon>Clostridia</taxon>
        <taxon>Lachnospirales</taxon>
        <taxon>Lachnospiraceae</taxon>
        <taxon>Blautia</taxon>
    </lineage>
</organism>
<evidence type="ECO:0000256" key="2">
    <source>
        <dbReference type="ARBA" id="ARBA00022448"/>
    </source>
</evidence>
<dbReference type="Pfam" id="PF03553">
    <property type="entry name" value="Na_H_antiporter"/>
    <property type="match status" value="1"/>
</dbReference>
<reference evidence="11" key="1">
    <citation type="submission" date="2023-10" db="EMBL/GenBank/DDBJ databases">
        <title>Genome sequence of Blautia coccoides DSM 935.</title>
        <authorList>
            <person name="Boeer T."/>
            <person name="Bengelsdorf F.R."/>
            <person name="Daniel R."/>
            <person name="Poehlein A."/>
        </authorList>
    </citation>
    <scope>NUCLEOTIDE SEQUENCE [LARGE SCALE GENOMIC DNA]</scope>
    <source>
        <strain evidence="11">DSM 935</strain>
    </source>
</reference>
<gene>
    <name evidence="11" type="ORF">BLCOC_03220</name>
</gene>
<dbReference type="InterPro" id="IPR018461">
    <property type="entry name" value="Na/H_Antiport_NhaC-like_C"/>
</dbReference>
<evidence type="ECO:0000256" key="1">
    <source>
        <dbReference type="ARBA" id="ARBA00004651"/>
    </source>
</evidence>